<dbReference type="InterPro" id="IPR000073">
    <property type="entry name" value="AB_hydrolase_1"/>
</dbReference>
<reference evidence="4" key="1">
    <citation type="submission" date="2016-06" db="EMBL/GenBank/DDBJ databases">
        <title>Parallel loss of symbiosis genes in relatives of nitrogen-fixing non-legume Parasponia.</title>
        <authorList>
            <person name="Van Velzen R."/>
            <person name="Holmer R."/>
            <person name="Bu F."/>
            <person name="Rutten L."/>
            <person name="Van Zeijl A."/>
            <person name="Liu W."/>
            <person name="Santuari L."/>
            <person name="Cao Q."/>
            <person name="Sharma T."/>
            <person name="Shen D."/>
            <person name="Roswanjaya Y."/>
            <person name="Wardhani T."/>
            <person name="Kalhor M.S."/>
            <person name="Jansen J."/>
            <person name="Van den Hoogen J."/>
            <person name="Gungor B."/>
            <person name="Hartog M."/>
            <person name="Hontelez J."/>
            <person name="Verver J."/>
            <person name="Yang W.-C."/>
            <person name="Schijlen E."/>
            <person name="Repin R."/>
            <person name="Schilthuizen M."/>
            <person name="Schranz E."/>
            <person name="Heidstra R."/>
            <person name="Miyata K."/>
            <person name="Fedorova E."/>
            <person name="Kohlen W."/>
            <person name="Bisseling T."/>
            <person name="Smit S."/>
            <person name="Geurts R."/>
        </authorList>
    </citation>
    <scope>NUCLEOTIDE SEQUENCE [LARGE SCALE GENOMIC DNA]</scope>
    <source>
        <strain evidence="4">cv. RG33-2</strain>
    </source>
</reference>
<dbReference type="Pfam" id="PF00561">
    <property type="entry name" value="Abhydrolase_1"/>
    <property type="match status" value="1"/>
</dbReference>
<dbReference type="STRING" id="63057.A0A2P5EKF8"/>
<feature type="chain" id="PRO_5015174790" evidence="1">
    <location>
        <begin position="24"/>
        <end position="308"/>
    </location>
</feature>
<gene>
    <name evidence="3" type="ORF">TorRG33x02_182280</name>
</gene>
<dbReference type="AlphaFoldDB" id="A0A2P5EKF8"/>
<feature type="domain" description="AB hydrolase-1" evidence="2">
    <location>
        <begin position="62"/>
        <end position="165"/>
    </location>
</feature>
<sequence>MVNLLTVLSPVLRALLHFYGLRSQTIEIEPGTVVHFWGPSQIVENYRSQNNQAKSANHLEKPALVLLHGFAATGVLTWLLQIMAFSGTHAVFVPDLIFFGDSTTDSTNRSPEYQAECLAKGLKRLGVERCTVVGCSYGGIIGSKMAVLEPDLVRCLVLSNSNVAITDLQSEEAFERIGSRSWTELMLPETVEGLRKLLGAVVFKRPWLPDWAYKHFLEVMFDSRHERAELLKALVIKDKNFAIPKFSQKICIMAGEEDNIFTPEIVQKTKAQLGDKATIHVIKKAGHLVHLERPFVYNRLLKKILTNL</sequence>
<feature type="signal peptide" evidence="1">
    <location>
        <begin position="1"/>
        <end position="23"/>
    </location>
</feature>
<dbReference type="PANTHER" id="PTHR43139">
    <property type="entry name" value="SI:DKEY-122A22.2"/>
    <property type="match status" value="1"/>
</dbReference>
<dbReference type="Proteomes" id="UP000237000">
    <property type="component" value="Unassembled WGS sequence"/>
</dbReference>
<dbReference type="EMBL" id="JXTC01000138">
    <property type="protein sequence ID" value="PON86023.1"/>
    <property type="molecule type" value="Genomic_DNA"/>
</dbReference>
<dbReference type="PRINTS" id="PR00412">
    <property type="entry name" value="EPOXHYDRLASE"/>
</dbReference>
<evidence type="ECO:0000313" key="4">
    <source>
        <dbReference type="Proteomes" id="UP000237000"/>
    </source>
</evidence>
<accession>A0A2P5EKF8</accession>
<keyword evidence="4" id="KW-1185">Reference proteome</keyword>
<name>A0A2P5EKF8_TREOI</name>
<evidence type="ECO:0000256" key="1">
    <source>
        <dbReference type="SAM" id="SignalP"/>
    </source>
</evidence>
<evidence type="ECO:0000259" key="2">
    <source>
        <dbReference type="Pfam" id="PF00561"/>
    </source>
</evidence>
<dbReference type="GO" id="GO:0016787">
    <property type="term" value="F:hydrolase activity"/>
    <property type="evidence" value="ECO:0007669"/>
    <property type="project" value="UniProtKB-KW"/>
</dbReference>
<dbReference type="PRINTS" id="PR00111">
    <property type="entry name" value="ABHYDROLASE"/>
</dbReference>
<organism evidence="3 4">
    <name type="scientific">Trema orientale</name>
    <name type="common">Charcoal tree</name>
    <name type="synonym">Celtis orientalis</name>
    <dbReference type="NCBI Taxonomy" id="63057"/>
    <lineage>
        <taxon>Eukaryota</taxon>
        <taxon>Viridiplantae</taxon>
        <taxon>Streptophyta</taxon>
        <taxon>Embryophyta</taxon>
        <taxon>Tracheophyta</taxon>
        <taxon>Spermatophyta</taxon>
        <taxon>Magnoliopsida</taxon>
        <taxon>eudicotyledons</taxon>
        <taxon>Gunneridae</taxon>
        <taxon>Pentapetalae</taxon>
        <taxon>rosids</taxon>
        <taxon>fabids</taxon>
        <taxon>Rosales</taxon>
        <taxon>Cannabaceae</taxon>
        <taxon>Trema</taxon>
    </lineage>
</organism>
<dbReference type="PANTHER" id="PTHR43139:SF22">
    <property type="entry name" value="AB HYDROLASE-1 DOMAIN-CONTAINING PROTEIN"/>
    <property type="match status" value="1"/>
</dbReference>
<dbReference type="InterPro" id="IPR000639">
    <property type="entry name" value="Epox_hydrolase-like"/>
</dbReference>
<comment type="caution">
    <text evidence="3">The sequence shown here is derived from an EMBL/GenBank/DDBJ whole genome shotgun (WGS) entry which is preliminary data.</text>
</comment>
<dbReference type="InterPro" id="IPR029058">
    <property type="entry name" value="AB_hydrolase_fold"/>
</dbReference>
<dbReference type="OrthoDB" id="6431331at2759"/>
<dbReference type="Gene3D" id="3.40.50.1820">
    <property type="entry name" value="alpha/beta hydrolase"/>
    <property type="match status" value="1"/>
</dbReference>
<keyword evidence="3" id="KW-0378">Hydrolase</keyword>
<evidence type="ECO:0000313" key="3">
    <source>
        <dbReference type="EMBL" id="PON86023.1"/>
    </source>
</evidence>
<dbReference type="InParanoid" id="A0A2P5EKF8"/>
<protein>
    <submittedName>
        <fullName evidence="3">Epoxide hydrolase-like</fullName>
    </submittedName>
</protein>
<dbReference type="SUPFAM" id="SSF53474">
    <property type="entry name" value="alpha/beta-Hydrolases"/>
    <property type="match status" value="1"/>
</dbReference>
<proteinExistence type="predicted"/>
<dbReference type="InterPro" id="IPR052370">
    <property type="entry name" value="Meta-cleavage_hydrolase"/>
</dbReference>
<keyword evidence="1" id="KW-0732">Signal</keyword>